<comment type="caution">
    <text evidence="1">The sequence shown here is derived from an EMBL/GenBank/DDBJ whole genome shotgun (WGS) entry which is preliminary data.</text>
</comment>
<keyword evidence="2" id="KW-1185">Reference proteome</keyword>
<sequence>MLAVGVAALALLFLLGLFAVNVGDGEAVGTSARGEPLEKLPASGAAQARTVGLRQIKRQVPGEADLVAAEALFFDPSPLFLPTPWNAGQARLPELLLQEVEELFGDYAAQLHFAREGVGADLPGNADATAARSLALGLTAGEEGARLLALGRRGQEPPRLSARAGRVEVISPQRAEPVITAELRELGAAAAAAGNWRPLELAALVNEVGLVGGVQLVQSSGVEAVDEFFRDYVVRRLHLGERVEPGLYRILIGP</sequence>
<reference evidence="2" key="1">
    <citation type="submission" date="2016-02" db="EMBL/GenBank/DDBJ databases">
        <authorList>
            <person name="Sanders J.G."/>
            <person name="Lin J.Y."/>
            <person name="Wertz J.T."/>
            <person name="Russell J.A."/>
            <person name="Moreau C.S."/>
            <person name="Powell S."/>
        </authorList>
    </citation>
    <scope>NUCLEOTIDE SEQUENCE [LARGE SCALE GENOMIC DNA]</scope>
    <source>
        <strain evidence="2">CAG34</strain>
    </source>
</reference>
<gene>
    <name evidence="1" type="ORF">AXK11_07360</name>
</gene>
<accession>A0A139SKS9</accession>
<evidence type="ECO:0000313" key="2">
    <source>
        <dbReference type="Proteomes" id="UP000070058"/>
    </source>
</evidence>
<organism evidence="1 2">
    <name type="scientific">Cephaloticoccus primus</name>
    <dbReference type="NCBI Taxonomy" id="1548207"/>
    <lineage>
        <taxon>Bacteria</taxon>
        <taxon>Pseudomonadati</taxon>
        <taxon>Verrucomicrobiota</taxon>
        <taxon>Opitutia</taxon>
        <taxon>Opitutales</taxon>
        <taxon>Opitutaceae</taxon>
        <taxon>Cephaloticoccus</taxon>
    </lineage>
</organism>
<dbReference type="STRING" id="1548207.AXK11_07360"/>
<name>A0A139SKS9_9BACT</name>
<dbReference type="EMBL" id="LSZQ01000052">
    <property type="protein sequence ID" value="KXU35155.1"/>
    <property type="molecule type" value="Genomic_DNA"/>
</dbReference>
<proteinExistence type="predicted"/>
<evidence type="ECO:0000313" key="1">
    <source>
        <dbReference type="EMBL" id="KXU35155.1"/>
    </source>
</evidence>
<dbReference type="Proteomes" id="UP000070058">
    <property type="component" value="Unassembled WGS sequence"/>
</dbReference>
<protein>
    <submittedName>
        <fullName evidence="1">Uncharacterized protein</fullName>
    </submittedName>
</protein>
<dbReference type="AlphaFoldDB" id="A0A139SKS9"/>